<feature type="compositionally biased region" description="Basic and acidic residues" evidence="1">
    <location>
        <begin position="458"/>
        <end position="470"/>
    </location>
</feature>
<sequence>MRRVLLLALLTAVNARKNFRTGDLPLRFDGFTASEESIEVQNVTRLEPKFVESSRESTRLPTRKPVENEEEKELARIIAEEQKKIEELRIQREKMKAEQAAEIRRIMKEQAEEKARIEAAREERRRKRVLEEQRRMLEEAKKERERQERLNAQLARQKEEEIKRLEEEKEKERLRAEQERKVWLEEEKRRVEEEERIRKEREEEEQRRMREMEEKRRRKEEEEKRAKEMEEKRRREEEEERRAREMEEKHRREEEERKMREVEEKRRRKEEEERNRRLKEEKRKRAEALEKERRKAEKEKKRREMEQELQRKREEEQRRKELQEEKKRWLEKEMRLKEERERQKKKEEEAREREEEERLGREIERKQLAEQETLNSLKKKHQMEERRMKSQFSIDAENRDFRKRNGGFDPEKHLPHTHKRNLSKRRLELLSRFGSASRAKQSSEEEDETEDGDDAESQEERDVRIAHENPTEIPSRAQHGNLHRVQLPISDPDVKTEQAGTQFRVKNLPMLEVQNNPLPERVPTSGALVRKSLKKTLQGIRTFNSDQDSKTESHGTTFGSSYQTVPTDQVAVLVQPVLVPESVPSNQNRGQDMVVTVQQIPAEAVDDEYLRAYYEQYYNEWYKQHNEAAATAAVPPVAIFPTAVTTEAPPRHRKISIKMGKMGLKRDETTPPTQSSLFSSQSITAQFGAMTPGTATTLTAEQMDKICVDVRKTTTGFGIRDPKTFALNNCPLIQMYYKQVTCEQINHVMAYCEQRSLL</sequence>
<keyword evidence="5" id="KW-1185">Reference proteome</keyword>
<dbReference type="Pfam" id="PF23626">
    <property type="entry name" value="CCD_aECM"/>
    <property type="match status" value="1"/>
</dbReference>
<dbReference type="WBParaSite" id="NBR_0000825901-mRNA-1">
    <property type="protein sequence ID" value="NBR_0000825901-mRNA-1"/>
    <property type="gene ID" value="NBR_0000825901"/>
</dbReference>
<evidence type="ECO:0000313" key="6">
    <source>
        <dbReference type="WBParaSite" id="NBR_0000825901-mRNA-1"/>
    </source>
</evidence>
<reference evidence="4 5" key="2">
    <citation type="submission" date="2018-11" db="EMBL/GenBank/DDBJ databases">
        <authorList>
            <consortium name="Pathogen Informatics"/>
        </authorList>
    </citation>
    <scope>NUCLEOTIDE SEQUENCE [LARGE SCALE GENOMIC DNA]</scope>
</reference>
<evidence type="ECO:0000313" key="5">
    <source>
        <dbReference type="Proteomes" id="UP000271162"/>
    </source>
</evidence>
<dbReference type="AlphaFoldDB" id="A0A0N4XYS7"/>
<reference evidence="6" key="1">
    <citation type="submission" date="2017-02" db="UniProtKB">
        <authorList>
            <consortium name="WormBaseParasite"/>
        </authorList>
    </citation>
    <scope>IDENTIFICATION</scope>
</reference>
<dbReference type="STRING" id="27835.A0A0N4XYS7"/>
<proteinExistence type="predicted"/>
<dbReference type="EMBL" id="UYSL01019982">
    <property type="protein sequence ID" value="VDL71849.1"/>
    <property type="molecule type" value="Genomic_DNA"/>
</dbReference>
<dbReference type="Proteomes" id="UP000271162">
    <property type="component" value="Unassembled WGS sequence"/>
</dbReference>
<feature type="compositionally biased region" description="Acidic residues" evidence="1">
    <location>
        <begin position="444"/>
        <end position="457"/>
    </location>
</feature>
<feature type="region of interest" description="Disordered" evidence="1">
    <location>
        <begin position="187"/>
        <end position="482"/>
    </location>
</feature>
<gene>
    <name evidence="4" type="ORF">NBR_LOCUS8260</name>
</gene>
<feature type="signal peptide" evidence="2">
    <location>
        <begin position="1"/>
        <end position="15"/>
    </location>
</feature>
<dbReference type="OMA" id="IAHENPT"/>
<organism evidence="6">
    <name type="scientific">Nippostrongylus brasiliensis</name>
    <name type="common">Rat hookworm</name>
    <dbReference type="NCBI Taxonomy" id="27835"/>
    <lineage>
        <taxon>Eukaryota</taxon>
        <taxon>Metazoa</taxon>
        <taxon>Ecdysozoa</taxon>
        <taxon>Nematoda</taxon>
        <taxon>Chromadorea</taxon>
        <taxon>Rhabditida</taxon>
        <taxon>Rhabditina</taxon>
        <taxon>Rhabditomorpha</taxon>
        <taxon>Strongyloidea</taxon>
        <taxon>Heligmosomidae</taxon>
        <taxon>Nippostrongylus</taxon>
    </lineage>
</organism>
<dbReference type="InterPro" id="IPR055352">
    <property type="entry name" value="CCD_aECM"/>
</dbReference>
<accession>A0A0N4XYS7</accession>
<evidence type="ECO:0000313" key="4">
    <source>
        <dbReference type="EMBL" id="VDL71849.1"/>
    </source>
</evidence>
<feature type="compositionally biased region" description="Basic and acidic residues" evidence="1">
    <location>
        <begin position="187"/>
        <end position="369"/>
    </location>
</feature>
<keyword evidence="2" id="KW-0732">Signal</keyword>
<name>A0A0N4XYS7_NIPBR</name>
<feature type="compositionally biased region" description="Basic residues" evidence="1">
    <location>
        <begin position="415"/>
        <end position="424"/>
    </location>
</feature>
<feature type="domain" description="aECM cysteine-cradle" evidence="3">
    <location>
        <begin position="704"/>
        <end position="755"/>
    </location>
</feature>
<feature type="chain" id="PRO_5043124984" evidence="2">
    <location>
        <begin position="16"/>
        <end position="758"/>
    </location>
</feature>
<evidence type="ECO:0000256" key="1">
    <source>
        <dbReference type="SAM" id="MobiDB-lite"/>
    </source>
</evidence>
<protein>
    <submittedName>
        <fullName evidence="6">UPF0430 protein CG31712</fullName>
    </submittedName>
</protein>
<evidence type="ECO:0000256" key="2">
    <source>
        <dbReference type="SAM" id="SignalP"/>
    </source>
</evidence>
<evidence type="ECO:0000259" key="3">
    <source>
        <dbReference type="Pfam" id="PF23626"/>
    </source>
</evidence>